<evidence type="ECO:0000256" key="2">
    <source>
        <dbReference type="ARBA" id="ARBA00022737"/>
    </source>
</evidence>
<name>A0A1H6QES4_9BACT</name>
<dbReference type="RefSeq" id="WP_090331755.1">
    <property type="nucleotide sequence ID" value="NZ_FNXY01000001.1"/>
</dbReference>
<sequence>MFNTLKKSSLTLLIASTALIQFGCGSESDPDKVGNWYKKDVPSFGGIPRYGAVSFMINNKGYIGTGYTRESVPRVKDFWQYDADGKIWSQVAEFTGAARNDAVSFVAGGKAYVGTGYDGVTTVDNGYKKDFWQYDPTTNKWKAVADFAGVPRQYASAFSIGDKGYVGLGYNASGVYQDFYEYNPTTDTWTEVATFLGGKRRSATAFTIGGTGYIGFGINNSAATVRDLYQFVPGGASGKGTWTQKTVFNDDNGDFPQVRSNAFALVINEKGYIVGGTSNSDCWEYNPTSDTWIEKTSFEGGTRGYAAGFVINNVGYFGTGLASSTPVDDFWGFNPDAAVDDDDN</sequence>
<dbReference type="STRING" id="408657.SAMN04487995_0586"/>
<dbReference type="Proteomes" id="UP000199532">
    <property type="component" value="Unassembled WGS sequence"/>
</dbReference>
<keyword evidence="2" id="KW-0677">Repeat</keyword>
<accession>A0A1H6QES4</accession>
<dbReference type="OrthoDB" id="103335at2"/>
<keyword evidence="1" id="KW-0880">Kelch repeat</keyword>
<evidence type="ECO:0000313" key="4">
    <source>
        <dbReference type="Proteomes" id="UP000199532"/>
    </source>
</evidence>
<keyword evidence="4" id="KW-1185">Reference proteome</keyword>
<gene>
    <name evidence="3" type="ORF">SAMN04487995_0586</name>
</gene>
<evidence type="ECO:0000256" key="1">
    <source>
        <dbReference type="ARBA" id="ARBA00022441"/>
    </source>
</evidence>
<dbReference type="InterPro" id="IPR006652">
    <property type="entry name" value="Kelch_1"/>
</dbReference>
<dbReference type="PANTHER" id="PTHR45632:SF3">
    <property type="entry name" value="KELCH-LIKE PROTEIN 32"/>
    <property type="match status" value="1"/>
</dbReference>
<dbReference type="Gene3D" id="2.120.10.80">
    <property type="entry name" value="Kelch-type beta propeller"/>
    <property type="match status" value="2"/>
</dbReference>
<reference evidence="3 4" key="1">
    <citation type="submission" date="2016-10" db="EMBL/GenBank/DDBJ databases">
        <authorList>
            <person name="de Groot N.N."/>
        </authorList>
    </citation>
    <scope>NUCLEOTIDE SEQUENCE [LARGE SCALE GENOMIC DNA]</scope>
    <source>
        <strain evidence="3 4">DSM 19938</strain>
    </source>
</reference>
<protein>
    <submittedName>
        <fullName evidence="3">Kelch motif-containing protein</fullName>
    </submittedName>
</protein>
<dbReference type="EMBL" id="FNXY01000001">
    <property type="protein sequence ID" value="SEI42211.1"/>
    <property type="molecule type" value="Genomic_DNA"/>
</dbReference>
<dbReference type="InterPro" id="IPR015915">
    <property type="entry name" value="Kelch-typ_b-propeller"/>
</dbReference>
<dbReference type="AlphaFoldDB" id="A0A1H6QES4"/>
<evidence type="ECO:0000313" key="3">
    <source>
        <dbReference type="EMBL" id="SEI42211.1"/>
    </source>
</evidence>
<organism evidence="3 4">
    <name type="scientific">Dyadobacter koreensis</name>
    <dbReference type="NCBI Taxonomy" id="408657"/>
    <lineage>
        <taxon>Bacteria</taxon>
        <taxon>Pseudomonadati</taxon>
        <taxon>Bacteroidota</taxon>
        <taxon>Cytophagia</taxon>
        <taxon>Cytophagales</taxon>
        <taxon>Spirosomataceae</taxon>
        <taxon>Dyadobacter</taxon>
    </lineage>
</organism>
<dbReference type="PANTHER" id="PTHR45632">
    <property type="entry name" value="LD33804P"/>
    <property type="match status" value="1"/>
</dbReference>
<dbReference type="SUPFAM" id="SSF117281">
    <property type="entry name" value="Kelch motif"/>
    <property type="match status" value="2"/>
</dbReference>
<dbReference type="Pfam" id="PF01344">
    <property type="entry name" value="Kelch_1"/>
    <property type="match status" value="1"/>
</dbReference>
<proteinExistence type="predicted"/>